<gene>
    <name evidence="2" type="ORF">H2LOC_005185</name>
</gene>
<proteinExistence type="predicted"/>
<sequence>MHGLMLWSNGEDRRPRLAHPAAPRRKAKSAADPARFPPRAPVNPFARPPCVTGGQLLRISLLILASLIYSDPSPFLSGRLVGPLAQKFAARGIDPTPTAAIAPAQSQDPAGR</sequence>
<protein>
    <submittedName>
        <fullName evidence="2">Uncharacterized protein</fullName>
    </submittedName>
</protein>
<name>A0A6B8KC38_9HYPH</name>
<feature type="region of interest" description="Disordered" evidence="1">
    <location>
        <begin position="1"/>
        <end position="47"/>
    </location>
</feature>
<dbReference type="EMBL" id="CP046052">
    <property type="protein sequence ID" value="QGM45132.1"/>
    <property type="molecule type" value="Genomic_DNA"/>
</dbReference>
<dbReference type="RefSeq" id="WP_136495417.1">
    <property type="nucleotide sequence ID" value="NZ_CP046052.1"/>
</dbReference>
<accession>A0A6B8KC38</accession>
<keyword evidence="3" id="KW-1185">Reference proteome</keyword>
<dbReference type="AlphaFoldDB" id="A0A6B8KC38"/>
<dbReference type="KEGG" id="mhey:H2LOC_005185"/>
<reference evidence="2 3" key="1">
    <citation type="submission" date="2019-11" db="EMBL/GenBank/DDBJ databases">
        <title>The genome sequence of Methylocystis heyeri.</title>
        <authorList>
            <person name="Oshkin I.Y."/>
            <person name="Miroshnikov K."/>
            <person name="Dedysh S.N."/>
        </authorList>
    </citation>
    <scope>NUCLEOTIDE SEQUENCE [LARGE SCALE GENOMIC DNA]</scope>
    <source>
        <strain evidence="2 3">H2</strain>
    </source>
</reference>
<evidence type="ECO:0000313" key="2">
    <source>
        <dbReference type="EMBL" id="QGM45132.1"/>
    </source>
</evidence>
<evidence type="ECO:0000256" key="1">
    <source>
        <dbReference type="SAM" id="MobiDB-lite"/>
    </source>
</evidence>
<dbReference type="Proteomes" id="UP000309061">
    <property type="component" value="Chromosome"/>
</dbReference>
<organism evidence="2 3">
    <name type="scientific">Methylocystis heyeri</name>
    <dbReference type="NCBI Taxonomy" id="391905"/>
    <lineage>
        <taxon>Bacteria</taxon>
        <taxon>Pseudomonadati</taxon>
        <taxon>Pseudomonadota</taxon>
        <taxon>Alphaproteobacteria</taxon>
        <taxon>Hyphomicrobiales</taxon>
        <taxon>Methylocystaceae</taxon>
        <taxon>Methylocystis</taxon>
    </lineage>
</organism>
<evidence type="ECO:0000313" key="3">
    <source>
        <dbReference type="Proteomes" id="UP000309061"/>
    </source>
</evidence>